<dbReference type="InterPro" id="IPR051909">
    <property type="entry name" value="MFP_Cation_Efflux"/>
</dbReference>
<feature type="domain" description="Heavy metal binding" evidence="3">
    <location>
        <begin position="33"/>
        <end position="59"/>
    </location>
</feature>
<feature type="domain" description="CzcB-like C-terminal circularly permuted SH3-like" evidence="7">
    <location>
        <begin position="392"/>
        <end position="446"/>
    </location>
</feature>
<dbReference type="Pfam" id="PF25975">
    <property type="entry name" value="CzcB_C"/>
    <property type="match status" value="1"/>
</dbReference>
<dbReference type="Gene3D" id="6.10.140.730">
    <property type="match status" value="1"/>
</dbReference>
<accession>A0A8X8IE06</accession>
<dbReference type="Pfam" id="PF25954">
    <property type="entry name" value="Beta-barrel_RND_2"/>
    <property type="match status" value="1"/>
</dbReference>
<dbReference type="Gene3D" id="2.40.420.20">
    <property type="match status" value="1"/>
</dbReference>
<evidence type="ECO:0000259" key="4">
    <source>
        <dbReference type="Pfam" id="PF25869"/>
    </source>
</evidence>
<comment type="caution">
    <text evidence="8">The sequence shown here is derived from an EMBL/GenBank/DDBJ whole genome shotgun (WGS) entry which is preliminary data.</text>
</comment>
<dbReference type="Gene3D" id="2.40.30.170">
    <property type="match status" value="1"/>
</dbReference>
<dbReference type="GO" id="GO:0030288">
    <property type="term" value="C:outer membrane-bounded periplasmic space"/>
    <property type="evidence" value="ECO:0007669"/>
    <property type="project" value="TreeGrafter"/>
</dbReference>
<dbReference type="Proteomes" id="UP000198711">
    <property type="component" value="Unassembled WGS sequence"/>
</dbReference>
<organism evidence="8 9">
    <name type="scientific">Hydrobacter penzbergensis</name>
    <dbReference type="NCBI Taxonomy" id="1235997"/>
    <lineage>
        <taxon>Bacteria</taxon>
        <taxon>Pseudomonadati</taxon>
        <taxon>Bacteroidota</taxon>
        <taxon>Chitinophagia</taxon>
        <taxon>Chitinophagales</taxon>
        <taxon>Chitinophagaceae</taxon>
        <taxon>Hydrobacter</taxon>
    </lineage>
</organism>
<evidence type="ECO:0000259" key="5">
    <source>
        <dbReference type="Pfam" id="PF25919"/>
    </source>
</evidence>
<evidence type="ECO:0000259" key="6">
    <source>
        <dbReference type="Pfam" id="PF25954"/>
    </source>
</evidence>
<feature type="domain" description="Heavy metal binding" evidence="3">
    <location>
        <begin position="82"/>
        <end position="107"/>
    </location>
</feature>
<dbReference type="AlphaFoldDB" id="A0A8X8IE06"/>
<proteinExistence type="predicted"/>
<evidence type="ECO:0000259" key="7">
    <source>
        <dbReference type="Pfam" id="PF25975"/>
    </source>
</evidence>
<gene>
    <name evidence="8" type="ORF">SAMN05444410_103170</name>
</gene>
<dbReference type="PROSITE" id="PS51257">
    <property type="entry name" value="PROKAR_LIPOPROTEIN"/>
    <property type="match status" value="1"/>
</dbReference>
<feature type="signal peptide" evidence="2">
    <location>
        <begin position="1"/>
        <end position="21"/>
    </location>
</feature>
<feature type="domain" description="CusB-like barrel-sandwich hybrid" evidence="5">
    <location>
        <begin position="163"/>
        <end position="302"/>
    </location>
</feature>
<sequence>MKRVIKSNWCWLMGIALFMAACNNSVNKQETMYTCPMPQDSVFSDKPGKCPKCGMDLIPMTDRAMHNSMNMTDSTQSNVKAYSCPMHPQVQSDTAGSCPICGMQLEKTKSVTEPKAVSLNTLLKPSNQQVIASIPMVHMMEREENIEMESYGFINYDTRQTGIITANFSGRIEKLYVKYRYQKISKGQHIMDIYSPELMTAQENLLFLLKNDPDNTLLINASKQKLYLLGMSNQQVNAVIKSGKANYAVVVYSHYSGHIHESNGAAMNGNQQTTMNPAASTTEELSVKEGMYVQKGQTIFSVFNPDKAWVLLNIFTGQAAMVKVGDKVRITPETNPSKDFRAVINYIEPVYREGNKTMTARVYFDNSISKIPIGSQVKATIFAGDRSAEWLPEEAVLSLGLDKVVFVRNGESFLARKIETGITNKHLVQVLSGLDKKEAVAANAQYLVDSESFIKTN</sequence>
<dbReference type="GO" id="GO:0046914">
    <property type="term" value="F:transition metal ion binding"/>
    <property type="evidence" value="ECO:0007669"/>
    <property type="project" value="TreeGrafter"/>
</dbReference>
<keyword evidence="1" id="KW-0813">Transport</keyword>
<keyword evidence="2" id="KW-0732">Signal</keyword>
<dbReference type="Pfam" id="PF19335">
    <property type="entry name" value="HMBD"/>
    <property type="match status" value="2"/>
</dbReference>
<dbReference type="GO" id="GO:0060003">
    <property type="term" value="P:copper ion export"/>
    <property type="evidence" value="ECO:0007669"/>
    <property type="project" value="TreeGrafter"/>
</dbReference>
<dbReference type="PANTHER" id="PTHR30097:SF15">
    <property type="entry name" value="CATION EFFLUX SYSTEM PROTEIN CUSB"/>
    <property type="match status" value="1"/>
</dbReference>
<dbReference type="InterPro" id="IPR058791">
    <property type="entry name" value="3HB_CusB"/>
</dbReference>
<dbReference type="InterPro" id="IPR058649">
    <property type="entry name" value="CzcB_C"/>
</dbReference>
<name>A0A8X8IE06_9BACT</name>
<dbReference type="InterPro" id="IPR058790">
    <property type="entry name" value="BSH_CusB"/>
</dbReference>
<keyword evidence="9" id="KW-1185">Reference proteome</keyword>
<dbReference type="EMBL" id="FNNO01000003">
    <property type="protein sequence ID" value="SDW51580.1"/>
    <property type="molecule type" value="Genomic_DNA"/>
</dbReference>
<evidence type="ECO:0000256" key="1">
    <source>
        <dbReference type="ARBA" id="ARBA00022448"/>
    </source>
</evidence>
<feature type="domain" description="CusB-like beta-barrel" evidence="6">
    <location>
        <begin position="309"/>
        <end position="374"/>
    </location>
</feature>
<dbReference type="Pfam" id="PF25919">
    <property type="entry name" value="BSH_CusB"/>
    <property type="match status" value="1"/>
</dbReference>
<protein>
    <submittedName>
        <fullName evidence="8">Membrane fusion protein, Cu(I)/Ag(I) efflux system</fullName>
    </submittedName>
</protein>
<reference evidence="8 9" key="1">
    <citation type="submission" date="2016-10" db="EMBL/GenBank/DDBJ databases">
        <authorList>
            <person name="Varghese N."/>
            <person name="Submissions S."/>
        </authorList>
    </citation>
    <scope>NUCLEOTIDE SEQUENCE [LARGE SCALE GENOMIC DNA]</scope>
    <source>
        <strain evidence="8 9">DSM 25353</strain>
    </source>
</reference>
<evidence type="ECO:0000313" key="9">
    <source>
        <dbReference type="Proteomes" id="UP000198711"/>
    </source>
</evidence>
<evidence type="ECO:0000259" key="3">
    <source>
        <dbReference type="Pfam" id="PF19335"/>
    </source>
</evidence>
<dbReference type="GO" id="GO:0015679">
    <property type="term" value="P:plasma membrane copper ion transport"/>
    <property type="evidence" value="ECO:0007669"/>
    <property type="project" value="TreeGrafter"/>
</dbReference>
<dbReference type="PANTHER" id="PTHR30097">
    <property type="entry name" value="CATION EFFLUX SYSTEM PROTEIN CUSB"/>
    <property type="match status" value="1"/>
</dbReference>
<evidence type="ECO:0000313" key="8">
    <source>
        <dbReference type="EMBL" id="SDW51580.1"/>
    </source>
</evidence>
<feature type="chain" id="PRO_5036452669" evidence="2">
    <location>
        <begin position="22"/>
        <end position="457"/>
    </location>
</feature>
<dbReference type="RefSeq" id="WP_257574720.1">
    <property type="nucleotide sequence ID" value="NZ_FNNO01000003.1"/>
</dbReference>
<evidence type="ECO:0000256" key="2">
    <source>
        <dbReference type="SAM" id="SignalP"/>
    </source>
</evidence>
<dbReference type="InterPro" id="IPR045800">
    <property type="entry name" value="HMBD"/>
</dbReference>
<dbReference type="InterPro" id="IPR058792">
    <property type="entry name" value="Beta-barrel_RND_2"/>
</dbReference>
<dbReference type="Pfam" id="PF25869">
    <property type="entry name" value="3HB_CusB"/>
    <property type="match status" value="1"/>
</dbReference>
<feature type="domain" description="CusB-like three alpha-helical bundle" evidence="4">
    <location>
        <begin position="197"/>
        <end position="246"/>
    </location>
</feature>